<accession>A0A449I252</accession>
<protein>
    <submittedName>
        <fullName evidence="2">Uncharacterized protein</fullName>
    </submittedName>
</protein>
<feature type="transmembrane region" description="Helical" evidence="1">
    <location>
        <begin position="12"/>
        <end position="31"/>
    </location>
</feature>
<dbReference type="AlphaFoldDB" id="A0A449I252"/>
<evidence type="ECO:0000256" key="1">
    <source>
        <dbReference type="SAM" id="Phobius"/>
    </source>
</evidence>
<proteinExistence type="predicted"/>
<name>A0A449I252_9BACE</name>
<dbReference type="Proteomes" id="UP000396835">
    <property type="component" value="Unassembled WGS sequence"/>
</dbReference>
<keyword evidence="1" id="KW-0812">Transmembrane</keyword>
<dbReference type="EMBL" id="CAACYH010000004">
    <property type="protein sequence ID" value="VFB13476.1"/>
    <property type="molecule type" value="Genomic_DNA"/>
</dbReference>
<keyword evidence="1" id="KW-1133">Transmembrane helix</keyword>
<keyword evidence="1" id="KW-0472">Membrane</keyword>
<evidence type="ECO:0000313" key="3">
    <source>
        <dbReference type="Proteomes" id="UP000396835"/>
    </source>
</evidence>
<organism evidence="2 3">
    <name type="scientific">Prevotella heparinolytica</name>
    <dbReference type="NCBI Taxonomy" id="28113"/>
    <lineage>
        <taxon>Bacteria</taxon>
        <taxon>Pseudomonadati</taxon>
        <taxon>Bacteroidota</taxon>
        <taxon>Bacteroidia</taxon>
        <taxon>Bacteroidales</taxon>
        <taxon>Bacteroidaceae</taxon>
        <taxon>Bacteroides</taxon>
    </lineage>
</organism>
<evidence type="ECO:0000313" key="2">
    <source>
        <dbReference type="EMBL" id="VFB13476.1"/>
    </source>
</evidence>
<sequence length="36" mass="4524">MEKKDRKREQIQFLIGFFIVYIAIKYGYPLLKQWLF</sequence>
<gene>
    <name evidence="2" type="ORF">NCTC7812_01000</name>
</gene>
<reference evidence="2 3" key="1">
    <citation type="submission" date="2019-02" db="EMBL/GenBank/DDBJ databases">
        <authorList>
            <consortium name="Pathogen Informatics"/>
        </authorList>
    </citation>
    <scope>NUCLEOTIDE SEQUENCE [LARGE SCALE GENOMIC DNA]</scope>
    <source>
        <strain evidence="2 3">3012STDY7078512</strain>
    </source>
</reference>